<gene>
    <name evidence="1" type="ORF">CTRU02_208090</name>
</gene>
<accession>A0ACC3YVG1</accession>
<dbReference type="Proteomes" id="UP000805649">
    <property type="component" value="Unassembled WGS sequence"/>
</dbReference>
<protein>
    <submittedName>
        <fullName evidence="1">Uncharacterized protein</fullName>
    </submittedName>
</protein>
<reference evidence="1 2" key="1">
    <citation type="journal article" date="2020" name="Phytopathology">
        <title>Genome Sequence Resources of Colletotrichum truncatum, C. plurivorum, C. musicola, and C. sojae: Four Species Pathogenic to Soybean (Glycine max).</title>
        <authorList>
            <person name="Rogerio F."/>
            <person name="Boufleur T.R."/>
            <person name="Ciampi-Guillardi M."/>
            <person name="Sukno S.A."/>
            <person name="Thon M.R."/>
            <person name="Massola Junior N.S."/>
            <person name="Baroncelli R."/>
        </authorList>
    </citation>
    <scope>NUCLEOTIDE SEQUENCE [LARGE SCALE GENOMIC DNA]</scope>
    <source>
        <strain evidence="1 2">CMES1059</strain>
    </source>
</reference>
<organism evidence="1 2">
    <name type="scientific">Colletotrichum truncatum</name>
    <name type="common">Anthracnose fungus</name>
    <name type="synonym">Colletotrichum capsici</name>
    <dbReference type="NCBI Taxonomy" id="5467"/>
    <lineage>
        <taxon>Eukaryota</taxon>
        <taxon>Fungi</taxon>
        <taxon>Dikarya</taxon>
        <taxon>Ascomycota</taxon>
        <taxon>Pezizomycotina</taxon>
        <taxon>Sordariomycetes</taxon>
        <taxon>Hypocreomycetidae</taxon>
        <taxon>Glomerellales</taxon>
        <taxon>Glomerellaceae</taxon>
        <taxon>Colletotrichum</taxon>
        <taxon>Colletotrichum truncatum species complex</taxon>
    </lineage>
</organism>
<keyword evidence="2" id="KW-1185">Reference proteome</keyword>
<sequence>MAHLATRQRVLPALSQHARSLPFALRANAVSSRRFLTDKPGLAGTDIRDAADARKTSPPQPKISNASVPGQGEKLTKEQQREVDEHNRDFEEKHDRAQPASDDKVNKKFWSSGTEGSK</sequence>
<proteinExistence type="predicted"/>
<dbReference type="EMBL" id="VUJX02000005">
    <property type="protein sequence ID" value="KAL0935876.1"/>
    <property type="molecule type" value="Genomic_DNA"/>
</dbReference>
<comment type="caution">
    <text evidence="1">The sequence shown here is derived from an EMBL/GenBank/DDBJ whole genome shotgun (WGS) entry which is preliminary data.</text>
</comment>
<name>A0ACC3YVG1_COLTU</name>
<evidence type="ECO:0000313" key="2">
    <source>
        <dbReference type="Proteomes" id="UP000805649"/>
    </source>
</evidence>
<evidence type="ECO:0000313" key="1">
    <source>
        <dbReference type="EMBL" id="KAL0935876.1"/>
    </source>
</evidence>